<accession>A0A6M3JYQ1</accession>
<dbReference type="AlphaFoldDB" id="A0A6M3JYQ1"/>
<dbReference type="EMBL" id="MT141494">
    <property type="protein sequence ID" value="QJA63288.1"/>
    <property type="molecule type" value="Genomic_DNA"/>
</dbReference>
<gene>
    <name evidence="2" type="ORF">MM415A01873_0010</name>
    <name evidence="1" type="ORF">MM415B00636_0021</name>
</gene>
<organism evidence="2">
    <name type="scientific">viral metagenome</name>
    <dbReference type="NCBI Taxonomy" id="1070528"/>
    <lineage>
        <taxon>unclassified sequences</taxon>
        <taxon>metagenomes</taxon>
        <taxon>organismal metagenomes</taxon>
    </lineage>
</organism>
<sequence length="53" mass="5952">MKLGDYNLEIDRECKCIADGWEIFGDAVAEHGISPEDFAAAHWEGRSIIVEKD</sequence>
<proteinExistence type="predicted"/>
<name>A0A6M3JYQ1_9ZZZZ</name>
<protein>
    <submittedName>
        <fullName evidence="2">Uncharacterized protein</fullName>
    </submittedName>
</protein>
<evidence type="ECO:0000313" key="2">
    <source>
        <dbReference type="EMBL" id="QJA75079.1"/>
    </source>
</evidence>
<dbReference type="EMBL" id="MT142139">
    <property type="protein sequence ID" value="QJA75079.1"/>
    <property type="molecule type" value="Genomic_DNA"/>
</dbReference>
<reference evidence="2" key="1">
    <citation type="submission" date="2020-03" db="EMBL/GenBank/DDBJ databases">
        <title>The deep terrestrial virosphere.</title>
        <authorList>
            <person name="Holmfeldt K."/>
            <person name="Nilsson E."/>
            <person name="Simone D."/>
            <person name="Lopez-Fernandez M."/>
            <person name="Wu X."/>
            <person name="de Brujin I."/>
            <person name="Lundin D."/>
            <person name="Andersson A."/>
            <person name="Bertilsson S."/>
            <person name="Dopson M."/>
        </authorList>
    </citation>
    <scope>NUCLEOTIDE SEQUENCE</scope>
    <source>
        <strain evidence="2">MM415A01873</strain>
        <strain evidence="1">MM415B00636</strain>
    </source>
</reference>
<evidence type="ECO:0000313" key="1">
    <source>
        <dbReference type="EMBL" id="QJA63288.1"/>
    </source>
</evidence>